<feature type="coiled-coil region" evidence="1">
    <location>
        <begin position="117"/>
        <end position="151"/>
    </location>
</feature>
<evidence type="ECO:0000256" key="1">
    <source>
        <dbReference type="SAM" id="Coils"/>
    </source>
</evidence>
<comment type="caution">
    <text evidence="2">The sequence shown here is derived from an EMBL/GenBank/DDBJ whole genome shotgun (WGS) entry which is preliminary data.</text>
</comment>
<proteinExistence type="predicted"/>
<name>A0ABD2W549_9HYME</name>
<sequence length="245" mass="29139">MNLVEPKDVIRYCMKKLTKEECDTLLDVSLIEIRINKIHRMQEDKLYSLDELGVHVGRRNKRSTPFGIIGTLSKSLFGIANEDYLNLIKMNLDQLFSDQGNILELVREQAIIIQAKIGEIENIVEEQEDILENLASTLELTQLNIEAEQARTLTVAYSSHINEQLDHLMYQLNNIREVYRYLQKGKIHPKLFDRPSMQQIREKIRMLSRRSRQMFQNSRFLRMRAYNTRTNKQKYRHMRSEYMDE</sequence>
<evidence type="ECO:0000313" key="3">
    <source>
        <dbReference type="Proteomes" id="UP001627154"/>
    </source>
</evidence>
<keyword evidence="3" id="KW-1185">Reference proteome</keyword>
<accession>A0ABD2W549</accession>
<organism evidence="2 3">
    <name type="scientific">Trichogramma kaykai</name>
    <dbReference type="NCBI Taxonomy" id="54128"/>
    <lineage>
        <taxon>Eukaryota</taxon>
        <taxon>Metazoa</taxon>
        <taxon>Ecdysozoa</taxon>
        <taxon>Arthropoda</taxon>
        <taxon>Hexapoda</taxon>
        <taxon>Insecta</taxon>
        <taxon>Pterygota</taxon>
        <taxon>Neoptera</taxon>
        <taxon>Endopterygota</taxon>
        <taxon>Hymenoptera</taxon>
        <taxon>Apocrita</taxon>
        <taxon>Proctotrupomorpha</taxon>
        <taxon>Chalcidoidea</taxon>
        <taxon>Trichogrammatidae</taxon>
        <taxon>Trichogramma</taxon>
    </lineage>
</organism>
<reference evidence="2 3" key="1">
    <citation type="journal article" date="2024" name="bioRxiv">
        <title>A reference genome for Trichogramma kaykai: A tiny desert-dwelling parasitoid wasp with competing sex-ratio distorters.</title>
        <authorList>
            <person name="Culotta J."/>
            <person name="Lindsey A.R."/>
        </authorList>
    </citation>
    <scope>NUCLEOTIDE SEQUENCE [LARGE SCALE GENOMIC DNA]</scope>
    <source>
        <strain evidence="2 3">KSX58</strain>
    </source>
</reference>
<keyword evidence="1" id="KW-0175">Coiled coil</keyword>
<dbReference type="AlphaFoldDB" id="A0ABD2W549"/>
<gene>
    <name evidence="2" type="ORF">TKK_017066</name>
</gene>
<dbReference type="EMBL" id="JBJJXI010000136">
    <property type="protein sequence ID" value="KAL3387993.1"/>
    <property type="molecule type" value="Genomic_DNA"/>
</dbReference>
<evidence type="ECO:0000313" key="2">
    <source>
        <dbReference type="EMBL" id="KAL3387993.1"/>
    </source>
</evidence>
<dbReference type="Proteomes" id="UP001627154">
    <property type="component" value="Unassembled WGS sequence"/>
</dbReference>
<protein>
    <submittedName>
        <fullName evidence="2">Uncharacterized protein</fullName>
    </submittedName>
</protein>